<feature type="domain" description="SEA" evidence="3">
    <location>
        <begin position="282"/>
        <end position="398"/>
    </location>
</feature>
<accession>A0A8B6GUP7</accession>
<gene>
    <name evidence="4" type="ORF">MGAL_10B002703</name>
</gene>
<organism evidence="4 5">
    <name type="scientific">Mytilus galloprovincialis</name>
    <name type="common">Mediterranean mussel</name>
    <dbReference type="NCBI Taxonomy" id="29158"/>
    <lineage>
        <taxon>Eukaryota</taxon>
        <taxon>Metazoa</taxon>
        <taxon>Spiralia</taxon>
        <taxon>Lophotrochozoa</taxon>
        <taxon>Mollusca</taxon>
        <taxon>Bivalvia</taxon>
        <taxon>Autobranchia</taxon>
        <taxon>Pteriomorphia</taxon>
        <taxon>Mytilida</taxon>
        <taxon>Mytiloidea</taxon>
        <taxon>Mytilidae</taxon>
        <taxon>Mytilinae</taxon>
        <taxon>Mytilus</taxon>
    </lineage>
</organism>
<dbReference type="OrthoDB" id="6142616at2759"/>
<feature type="compositionally biased region" description="Polar residues" evidence="1">
    <location>
        <begin position="133"/>
        <end position="149"/>
    </location>
</feature>
<keyword evidence="2" id="KW-0472">Membrane</keyword>
<reference evidence="4" key="1">
    <citation type="submission" date="2018-11" db="EMBL/GenBank/DDBJ databases">
        <authorList>
            <person name="Alioto T."/>
            <person name="Alioto T."/>
        </authorList>
    </citation>
    <scope>NUCLEOTIDE SEQUENCE</scope>
</reference>
<proteinExistence type="predicted"/>
<dbReference type="PROSITE" id="PS50024">
    <property type="entry name" value="SEA"/>
    <property type="match status" value="1"/>
</dbReference>
<keyword evidence="2" id="KW-1133">Transmembrane helix</keyword>
<comment type="caution">
    <text evidence="4">The sequence shown here is derived from an EMBL/GenBank/DDBJ whole genome shotgun (WGS) entry which is preliminary data.</text>
</comment>
<evidence type="ECO:0000256" key="2">
    <source>
        <dbReference type="SAM" id="Phobius"/>
    </source>
</evidence>
<dbReference type="Proteomes" id="UP000596742">
    <property type="component" value="Unassembled WGS sequence"/>
</dbReference>
<dbReference type="AlphaFoldDB" id="A0A8B6GUP7"/>
<evidence type="ECO:0000313" key="5">
    <source>
        <dbReference type="Proteomes" id="UP000596742"/>
    </source>
</evidence>
<name>A0A8B6GUP7_MYTGA</name>
<dbReference type="EMBL" id="UYJE01008968">
    <property type="protein sequence ID" value="VDI68900.1"/>
    <property type="molecule type" value="Genomic_DNA"/>
</dbReference>
<protein>
    <recommendedName>
        <fullName evidence="3">SEA domain-containing protein</fullName>
    </recommendedName>
</protein>
<sequence>MTQAPTPNVNITDVPTLKANITQAPTPKAIITQAPSPKVKKTQAPTPKANITYAPTPKVNITYAPTPKVNITQAPTPKAIITHASTPKVNITQAPTPKAIITQAPTPKANITQAPTPKVNITQALTPKANITQAPTPKVNKTQTPTPKANITYAPTPKVNITDAPTPKVNITQAPTPKVNITQAPTPKTIITQAPTPKANITQAPTPNVNITHSPTPKVNITQAPTPKVNITQAPTPTVNKTQASSPKVSLTETSTTRVKTTQDSATGTTNYRKTTVKRVDLGAVIPINLKISFNENYTATLNDSKSNTYRNKERTVRTSLRKVYGNVTGFHSITIKRFIEGSIIADFAVNVRLFRADTNSTQIGIELKEKTENLSKNGSLGDVPLTEGYIATYTVNILANAAVCGGSGFVIIVAVIVCIVCRQKATGDKDKTDMYITEHDTLSYNHPTGLLGRQRTPSNLYLSMQESTYNVENRNYKLVEVEKNSRGSTYMYNPSADQHLNTEIESRSDKAYYNTSFCSEEFAIKRPQIRAVTDYTYNEYNRPKPQRPDYM</sequence>
<evidence type="ECO:0000259" key="3">
    <source>
        <dbReference type="PROSITE" id="PS50024"/>
    </source>
</evidence>
<evidence type="ECO:0000256" key="1">
    <source>
        <dbReference type="SAM" id="MobiDB-lite"/>
    </source>
</evidence>
<keyword evidence="5" id="KW-1185">Reference proteome</keyword>
<dbReference type="SUPFAM" id="SSF141571">
    <property type="entry name" value="Pentapeptide repeat-like"/>
    <property type="match status" value="1"/>
</dbReference>
<feature type="region of interest" description="Disordered" evidence="1">
    <location>
        <begin position="228"/>
        <end position="267"/>
    </location>
</feature>
<feature type="transmembrane region" description="Helical" evidence="2">
    <location>
        <begin position="398"/>
        <end position="422"/>
    </location>
</feature>
<dbReference type="InterPro" id="IPR000082">
    <property type="entry name" value="SEA_dom"/>
</dbReference>
<evidence type="ECO:0000313" key="4">
    <source>
        <dbReference type="EMBL" id="VDI68900.1"/>
    </source>
</evidence>
<feature type="region of interest" description="Disordered" evidence="1">
    <location>
        <begin position="133"/>
        <end position="173"/>
    </location>
</feature>
<dbReference type="SUPFAM" id="SSF82671">
    <property type="entry name" value="SEA domain"/>
    <property type="match status" value="1"/>
</dbReference>
<dbReference type="InterPro" id="IPR036364">
    <property type="entry name" value="SEA_dom_sf"/>
</dbReference>
<keyword evidence="2" id="KW-0812">Transmembrane</keyword>